<keyword evidence="4" id="KW-0378">Hydrolase</keyword>
<evidence type="ECO:0000256" key="4">
    <source>
        <dbReference type="ARBA" id="ARBA00022801"/>
    </source>
</evidence>
<keyword evidence="3" id="KW-0064">Aspartyl protease</keyword>
<dbReference type="EnsemblProtists" id="Phyra87661">
    <property type="protein sequence ID" value="Phyra87661"/>
    <property type="gene ID" value="Phyra87661"/>
</dbReference>
<evidence type="ECO:0000256" key="1">
    <source>
        <dbReference type="ARBA" id="ARBA00022670"/>
    </source>
</evidence>
<dbReference type="InterPro" id="IPR013103">
    <property type="entry name" value="RVT_2"/>
</dbReference>
<dbReference type="SMART" id="SM00343">
    <property type="entry name" value="ZnF_C2HC"/>
    <property type="match status" value="1"/>
</dbReference>
<dbReference type="Pfam" id="PF07727">
    <property type="entry name" value="RVT_2"/>
    <property type="match status" value="1"/>
</dbReference>
<proteinExistence type="predicted"/>
<dbReference type="Proteomes" id="UP000005238">
    <property type="component" value="Unassembled WGS sequence"/>
</dbReference>
<reference evidence="8" key="2">
    <citation type="submission" date="2015-06" db="UniProtKB">
        <authorList>
            <consortium name="EnsemblProtists"/>
        </authorList>
    </citation>
    <scope>IDENTIFICATION</scope>
    <source>
        <strain evidence="8">Pr102</strain>
    </source>
</reference>
<dbReference type="InterPro" id="IPR054722">
    <property type="entry name" value="PolX-like_BBD"/>
</dbReference>
<dbReference type="AlphaFoldDB" id="H3H9V9"/>
<sequence>MSVSEFKLADLVSKLIAEEVRQKDSNRIEEATALLAGKGNGKQQQKKKNARGMRKKGPFGKCFNCGKPGHYARDCRSEASTDENVQDQSNVAFHATEAFASECWVMDSGASAHMCKTRDAFQEYSGVKTARTISSAKSSASLKILGVGTVVLRVWTGSAWINARLENTLHVQDLNKNLFSLTAATARGMTVTMDSEQCVVKRGGQVVATGRKQGKLMFLNIEGGDECHAAEDNMNLWHRRLGHASFGTLNSMIKDGKLKGALAEPGTVCGVCATAKQARKPFKSTKEGLEARESARKDTTVCSDVLGPVTPASKSGYKYIVSFIMMKSRFVTIYPLRKKSEVCEAFKKFLKEAETNKKAIGCKWVFRIKRDPSGKIIKFKARLVAKGFTQRPGVDYTETFAPVARKESINTAVAIAAEEDMEAENVDVDTAFLYGDVEEELYMDQPDGFEDQVNPTKKCLLMQALYGTKQAARQWNSKLNKHLEGQGFHRSAADPCVYVRRSDSKFSIIIVYVDDLMIFSRTKAEIGEIKKALKREFSIKELGELKYCLGIEIHRNRDDKTIVMNQRAYIQRLAEKFGVEKCKAVHTPADSNSKLVKPSEDEDFVPRYPYRELVGALMYLATCTRPDIAQAVGEVAKFCEWYNKSHWVAAKRILKYLKTTQDLGLVFNGGTKGELIGYADANWA</sequence>
<dbReference type="VEuPathDB" id="FungiDB:KRP23_9321"/>
<keyword evidence="5" id="KW-0862">Zinc</keyword>
<evidence type="ECO:0000313" key="9">
    <source>
        <dbReference type="Proteomes" id="UP000005238"/>
    </source>
</evidence>
<dbReference type="HOGENOM" id="CLU_001650_5_3_1"/>
<dbReference type="InterPro" id="IPR036875">
    <property type="entry name" value="Znf_CCHC_sf"/>
</dbReference>
<protein>
    <recommendedName>
        <fullName evidence="7">CCHC-type domain-containing protein</fullName>
    </recommendedName>
</protein>
<dbReference type="GO" id="GO:0003676">
    <property type="term" value="F:nucleic acid binding"/>
    <property type="evidence" value="ECO:0007669"/>
    <property type="project" value="InterPro"/>
</dbReference>
<dbReference type="GO" id="GO:0008270">
    <property type="term" value="F:zinc ion binding"/>
    <property type="evidence" value="ECO:0007669"/>
    <property type="project" value="UniProtKB-KW"/>
</dbReference>
<dbReference type="PANTHER" id="PTHR42648">
    <property type="entry name" value="TRANSPOSASE, PUTATIVE-RELATED"/>
    <property type="match status" value="1"/>
</dbReference>
<evidence type="ECO:0000313" key="8">
    <source>
        <dbReference type="EnsemblProtists" id="Phyra87661"/>
    </source>
</evidence>
<keyword evidence="1" id="KW-0645">Protease</keyword>
<dbReference type="InterPro" id="IPR043502">
    <property type="entry name" value="DNA/RNA_pol_sf"/>
</dbReference>
<feature type="compositionally biased region" description="Basic residues" evidence="6">
    <location>
        <begin position="44"/>
        <end position="54"/>
    </location>
</feature>
<evidence type="ECO:0000256" key="2">
    <source>
        <dbReference type="ARBA" id="ARBA00022723"/>
    </source>
</evidence>
<organism evidence="8 9">
    <name type="scientific">Phytophthora ramorum</name>
    <name type="common">Sudden oak death agent</name>
    <dbReference type="NCBI Taxonomy" id="164328"/>
    <lineage>
        <taxon>Eukaryota</taxon>
        <taxon>Sar</taxon>
        <taxon>Stramenopiles</taxon>
        <taxon>Oomycota</taxon>
        <taxon>Peronosporomycetes</taxon>
        <taxon>Peronosporales</taxon>
        <taxon>Peronosporaceae</taxon>
        <taxon>Phytophthora</taxon>
    </lineage>
</organism>
<dbReference type="InParanoid" id="H3H9V9"/>
<dbReference type="Pfam" id="PF13976">
    <property type="entry name" value="gag_pre-integrs"/>
    <property type="match status" value="1"/>
</dbReference>
<dbReference type="GO" id="GO:0004190">
    <property type="term" value="F:aspartic-type endopeptidase activity"/>
    <property type="evidence" value="ECO:0007669"/>
    <property type="project" value="UniProtKB-KW"/>
</dbReference>
<evidence type="ECO:0000256" key="6">
    <source>
        <dbReference type="SAM" id="MobiDB-lite"/>
    </source>
</evidence>
<dbReference type="Gene3D" id="4.10.60.10">
    <property type="entry name" value="Zinc finger, CCHC-type"/>
    <property type="match status" value="1"/>
</dbReference>
<reference evidence="9" key="1">
    <citation type="journal article" date="2006" name="Science">
        <title>Phytophthora genome sequences uncover evolutionary origins and mechanisms of pathogenesis.</title>
        <authorList>
            <person name="Tyler B.M."/>
            <person name="Tripathy S."/>
            <person name="Zhang X."/>
            <person name="Dehal P."/>
            <person name="Jiang R.H."/>
            <person name="Aerts A."/>
            <person name="Arredondo F.D."/>
            <person name="Baxter L."/>
            <person name="Bensasson D."/>
            <person name="Beynon J.L."/>
            <person name="Chapman J."/>
            <person name="Damasceno C.M."/>
            <person name="Dorrance A.E."/>
            <person name="Dou D."/>
            <person name="Dickerman A.W."/>
            <person name="Dubchak I.L."/>
            <person name="Garbelotto M."/>
            <person name="Gijzen M."/>
            <person name="Gordon S.G."/>
            <person name="Govers F."/>
            <person name="Grunwald N.J."/>
            <person name="Huang W."/>
            <person name="Ivors K.L."/>
            <person name="Jones R.W."/>
            <person name="Kamoun S."/>
            <person name="Krampis K."/>
            <person name="Lamour K.H."/>
            <person name="Lee M.K."/>
            <person name="McDonald W.H."/>
            <person name="Medina M."/>
            <person name="Meijer H.J."/>
            <person name="Nordberg E.K."/>
            <person name="Maclean D.J."/>
            <person name="Ospina-Giraldo M.D."/>
            <person name="Morris P.F."/>
            <person name="Phuntumart V."/>
            <person name="Putnam N.H."/>
            <person name="Rash S."/>
            <person name="Rose J.K."/>
            <person name="Sakihama Y."/>
            <person name="Salamov A.A."/>
            <person name="Savidor A."/>
            <person name="Scheuring C.F."/>
            <person name="Smith B.M."/>
            <person name="Sobral B.W."/>
            <person name="Terry A."/>
            <person name="Torto-Alalibo T.A."/>
            <person name="Win J."/>
            <person name="Xu Z."/>
            <person name="Zhang H."/>
            <person name="Grigoriev I.V."/>
            <person name="Rokhsar D.S."/>
            <person name="Boore J.L."/>
        </authorList>
    </citation>
    <scope>NUCLEOTIDE SEQUENCE [LARGE SCALE GENOMIC DNA]</scope>
    <source>
        <strain evidence="9">Pr102</strain>
    </source>
</reference>
<dbReference type="SUPFAM" id="SSF57756">
    <property type="entry name" value="Retrovirus zinc finger-like domains"/>
    <property type="match status" value="1"/>
</dbReference>
<dbReference type="Pfam" id="PF00098">
    <property type="entry name" value="zf-CCHC"/>
    <property type="match status" value="1"/>
</dbReference>
<dbReference type="eggNOG" id="KOG0017">
    <property type="taxonomic scope" value="Eukaryota"/>
</dbReference>
<dbReference type="GO" id="GO:0006508">
    <property type="term" value="P:proteolysis"/>
    <property type="evidence" value="ECO:0007669"/>
    <property type="project" value="UniProtKB-KW"/>
</dbReference>
<dbReference type="PANTHER" id="PTHR42648:SF28">
    <property type="entry name" value="TRANSPOSON-ENCODED PROTEIN WITH RIBONUCLEASE H-LIKE AND RETROVIRUS ZINC FINGER-LIKE DOMAINS"/>
    <property type="match status" value="1"/>
</dbReference>
<evidence type="ECO:0000256" key="3">
    <source>
        <dbReference type="ARBA" id="ARBA00022750"/>
    </source>
</evidence>
<accession>H3H9V9</accession>
<feature type="domain" description="CCHC-type" evidence="7">
    <location>
        <begin position="61"/>
        <end position="77"/>
    </location>
</feature>
<name>H3H9V9_PHYRM</name>
<keyword evidence="5" id="KW-0863">Zinc-finger</keyword>
<keyword evidence="9" id="KW-1185">Reference proteome</keyword>
<dbReference type="InterPro" id="IPR001878">
    <property type="entry name" value="Znf_CCHC"/>
</dbReference>
<dbReference type="PROSITE" id="PS50158">
    <property type="entry name" value="ZF_CCHC"/>
    <property type="match status" value="1"/>
</dbReference>
<dbReference type="Pfam" id="PF22936">
    <property type="entry name" value="Pol_BBD"/>
    <property type="match status" value="1"/>
</dbReference>
<dbReference type="InterPro" id="IPR025724">
    <property type="entry name" value="GAG-pre-integrase_dom"/>
</dbReference>
<feature type="region of interest" description="Disordered" evidence="6">
    <location>
        <begin position="35"/>
        <end position="54"/>
    </location>
</feature>
<dbReference type="InterPro" id="IPR039537">
    <property type="entry name" value="Retrotran_Ty1/copia-like"/>
</dbReference>
<evidence type="ECO:0000259" key="7">
    <source>
        <dbReference type="PROSITE" id="PS50158"/>
    </source>
</evidence>
<dbReference type="EMBL" id="DS568190">
    <property type="status" value="NOT_ANNOTATED_CDS"/>
    <property type="molecule type" value="Genomic_DNA"/>
</dbReference>
<dbReference type="SUPFAM" id="SSF56672">
    <property type="entry name" value="DNA/RNA polymerases"/>
    <property type="match status" value="1"/>
</dbReference>
<keyword evidence="2" id="KW-0479">Metal-binding</keyword>
<evidence type="ECO:0000256" key="5">
    <source>
        <dbReference type="PROSITE-ProRule" id="PRU00047"/>
    </source>
</evidence>